<evidence type="ECO:0000313" key="2">
    <source>
        <dbReference type="EMBL" id="EGC32111.1"/>
    </source>
</evidence>
<keyword evidence="1" id="KW-0812">Transmembrane</keyword>
<evidence type="ECO:0008006" key="4">
    <source>
        <dbReference type="Google" id="ProtNLM"/>
    </source>
</evidence>
<dbReference type="RefSeq" id="XP_003291361.1">
    <property type="nucleotide sequence ID" value="XM_003291313.1"/>
</dbReference>
<protein>
    <recommendedName>
        <fullName evidence="4">Transmembrane protein</fullName>
    </recommendedName>
</protein>
<proteinExistence type="predicted"/>
<dbReference type="VEuPathDB" id="AmoebaDB:DICPUDRAFT_82042"/>
<gene>
    <name evidence="2" type="ORF">DICPUDRAFT_82042</name>
</gene>
<evidence type="ECO:0000256" key="1">
    <source>
        <dbReference type="SAM" id="Phobius"/>
    </source>
</evidence>
<dbReference type="KEGG" id="dpp:DICPUDRAFT_82042"/>
<sequence length="197" mass="23188">MGQQDNYTNYNQIIIQNEINTKFFCKTLPSELGSYITAQDYSDIITQLNRYKNHPFSPYFNGFGVLVYVFLIILIIFLRSSHSFIVPLFIPIIIVLVITQIIVVAVVYRKYHRETLQYLEVLNNNYVGLKFEGSFIKKELRALVIKYDVSKTASLPKNIYNQNLFYGFRYLVYSQPIAYFKNNNNYNNNYQGVYQTV</sequence>
<dbReference type="Proteomes" id="UP000001064">
    <property type="component" value="Unassembled WGS sequence"/>
</dbReference>
<accession>F0ZVC6</accession>
<dbReference type="AlphaFoldDB" id="F0ZVC6"/>
<keyword evidence="1" id="KW-0472">Membrane</keyword>
<dbReference type="InParanoid" id="F0ZVC6"/>
<dbReference type="EMBL" id="GL871211">
    <property type="protein sequence ID" value="EGC32111.1"/>
    <property type="molecule type" value="Genomic_DNA"/>
</dbReference>
<feature type="transmembrane region" description="Helical" evidence="1">
    <location>
        <begin position="84"/>
        <end position="108"/>
    </location>
</feature>
<keyword evidence="3" id="KW-1185">Reference proteome</keyword>
<organism evidence="2 3">
    <name type="scientific">Dictyostelium purpureum</name>
    <name type="common">Slime mold</name>
    <dbReference type="NCBI Taxonomy" id="5786"/>
    <lineage>
        <taxon>Eukaryota</taxon>
        <taxon>Amoebozoa</taxon>
        <taxon>Evosea</taxon>
        <taxon>Eumycetozoa</taxon>
        <taxon>Dictyostelia</taxon>
        <taxon>Dictyosteliales</taxon>
        <taxon>Dictyosteliaceae</taxon>
        <taxon>Dictyostelium</taxon>
    </lineage>
</organism>
<reference evidence="3" key="1">
    <citation type="journal article" date="2011" name="Genome Biol.">
        <title>Comparative genomics of the social amoebae Dictyostelium discoideum and Dictyostelium purpureum.</title>
        <authorList>
            <consortium name="US DOE Joint Genome Institute (JGI-PGF)"/>
            <person name="Sucgang R."/>
            <person name="Kuo A."/>
            <person name="Tian X."/>
            <person name="Salerno W."/>
            <person name="Parikh A."/>
            <person name="Feasley C.L."/>
            <person name="Dalin E."/>
            <person name="Tu H."/>
            <person name="Huang E."/>
            <person name="Barry K."/>
            <person name="Lindquist E."/>
            <person name="Shapiro H."/>
            <person name="Bruce D."/>
            <person name="Schmutz J."/>
            <person name="Salamov A."/>
            <person name="Fey P."/>
            <person name="Gaudet P."/>
            <person name="Anjard C."/>
            <person name="Babu M.M."/>
            <person name="Basu S."/>
            <person name="Bushmanova Y."/>
            <person name="van der Wel H."/>
            <person name="Katoh-Kurasawa M."/>
            <person name="Dinh C."/>
            <person name="Coutinho P.M."/>
            <person name="Saito T."/>
            <person name="Elias M."/>
            <person name="Schaap P."/>
            <person name="Kay R.R."/>
            <person name="Henrissat B."/>
            <person name="Eichinger L."/>
            <person name="Rivero F."/>
            <person name="Putnam N.H."/>
            <person name="West C.M."/>
            <person name="Loomis W.F."/>
            <person name="Chisholm R.L."/>
            <person name="Shaulsky G."/>
            <person name="Strassmann J.E."/>
            <person name="Queller D.C."/>
            <person name="Kuspa A."/>
            <person name="Grigoriev I.V."/>
        </authorList>
    </citation>
    <scope>NUCLEOTIDE SEQUENCE [LARGE SCALE GENOMIC DNA]</scope>
    <source>
        <strain evidence="3">QSDP1</strain>
    </source>
</reference>
<keyword evidence="1" id="KW-1133">Transmembrane helix</keyword>
<dbReference type="GeneID" id="10507541"/>
<feature type="transmembrane region" description="Helical" evidence="1">
    <location>
        <begin position="59"/>
        <end position="78"/>
    </location>
</feature>
<evidence type="ECO:0000313" key="3">
    <source>
        <dbReference type="Proteomes" id="UP000001064"/>
    </source>
</evidence>
<name>F0ZVC6_DICPU</name>